<keyword evidence="4 6" id="KW-1133">Transmembrane helix</keyword>
<comment type="caution">
    <text evidence="7">The sequence shown here is derived from an EMBL/GenBank/DDBJ whole genome shotgun (WGS) entry which is preliminary data.</text>
</comment>
<keyword evidence="5 6" id="KW-0472">Membrane</keyword>
<reference evidence="7" key="1">
    <citation type="journal article" date="2020" name="mSystems">
        <title>Genome- and Community-Level Interaction Insights into Carbon Utilization and Element Cycling Functions of Hydrothermarchaeota in Hydrothermal Sediment.</title>
        <authorList>
            <person name="Zhou Z."/>
            <person name="Liu Y."/>
            <person name="Xu W."/>
            <person name="Pan J."/>
            <person name="Luo Z.H."/>
            <person name="Li M."/>
        </authorList>
    </citation>
    <scope>NUCLEOTIDE SEQUENCE [LARGE SCALE GENOMIC DNA]</scope>
    <source>
        <strain evidence="7">SpSt-70</strain>
    </source>
</reference>
<dbReference type="PANTHER" id="PTHR38825">
    <property type="entry name" value="LYSINE EXPORTER PROTEIN (LYSE/YGGA)"/>
    <property type="match status" value="1"/>
</dbReference>
<feature type="transmembrane region" description="Helical" evidence="6">
    <location>
        <begin position="146"/>
        <end position="167"/>
    </location>
</feature>
<evidence type="ECO:0000256" key="2">
    <source>
        <dbReference type="ARBA" id="ARBA00022475"/>
    </source>
</evidence>
<dbReference type="InterPro" id="IPR001123">
    <property type="entry name" value="LeuE-type"/>
</dbReference>
<name>A0A7V3ZJN1_DICTH</name>
<evidence type="ECO:0000256" key="4">
    <source>
        <dbReference type="ARBA" id="ARBA00022989"/>
    </source>
</evidence>
<feature type="transmembrane region" description="Helical" evidence="6">
    <location>
        <begin position="76"/>
        <end position="97"/>
    </location>
</feature>
<dbReference type="GO" id="GO:0006865">
    <property type="term" value="P:amino acid transport"/>
    <property type="evidence" value="ECO:0007669"/>
    <property type="project" value="InterPro"/>
</dbReference>
<dbReference type="PANTHER" id="PTHR38825:SF1">
    <property type="entry name" value="TRANSPORTER, LYSE FAMILY"/>
    <property type="match status" value="1"/>
</dbReference>
<sequence length="209" mass="23574">MDLGIWSIFITSFLVGFSGASSPGPMLTMVLAQSSIKGWFESVKIVTGHAILEGILVILLLLGLQPFLQNQVFLKSFSFFGSIFLFYMGIGLLISLFKNEIHVKNASPLKFPSVLGGILVSISNPYWLIWWITIGVSFLTQARNYLILGVLSFYFGHILSDYVWYAFIGLIGQGLSLPFWKRIYKVILYIASIFLIFFGGYFMRYVFLG</sequence>
<evidence type="ECO:0000256" key="5">
    <source>
        <dbReference type="ARBA" id="ARBA00023136"/>
    </source>
</evidence>
<dbReference type="RefSeq" id="WP_149122645.1">
    <property type="nucleotide sequence ID" value="NZ_VTFL01000002.1"/>
</dbReference>
<accession>A0A7V3ZJN1</accession>
<feature type="transmembrane region" description="Helical" evidence="6">
    <location>
        <begin position="42"/>
        <end position="64"/>
    </location>
</feature>
<dbReference type="EMBL" id="DTDV01000017">
    <property type="protein sequence ID" value="HGK24100.1"/>
    <property type="molecule type" value="Genomic_DNA"/>
</dbReference>
<keyword evidence="2" id="KW-1003">Cell membrane</keyword>
<dbReference type="GO" id="GO:0005886">
    <property type="term" value="C:plasma membrane"/>
    <property type="evidence" value="ECO:0007669"/>
    <property type="project" value="UniProtKB-SubCell"/>
</dbReference>
<proteinExistence type="predicted"/>
<protein>
    <submittedName>
        <fullName evidence="7">Lysine transporter LysE</fullName>
    </submittedName>
</protein>
<organism evidence="7">
    <name type="scientific">Dictyoglomus thermophilum</name>
    <dbReference type="NCBI Taxonomy" id="14"/>
    <lineage>
        <taxon>Bacteria</taxon>
        <taxon>Pseudomonadati</taxon>
        <taxon>Dictyoglomota</taxon>
        <taxon>Dictyoglomia</taxon>
        <taxon>Dictyoglomales</taxon>
        <taxon>Dictyoglomaceae</taxon>
        <taxon>Dictyoglomus</taxon>
    </lineage>
</organism>
<keyword evidence="3 6" id="KW-0812">Transmembrane</keyword>
<gene>
    <name evidence="7" type="ORF">ENU78_06690</name>
</gene>
<feature type="transmembrane region" description="Helical" evidence="6">
    <location>
        <begin position="187"/>
        <end position="207"/>
    </location>
</feature>
<evidence type="ECO:0000256" key="3">
    <source>
        <dbReference type="ARBA" id="ARBA00022692"/>
    </source>
</evidence>
<evidence type="ECO:0000256" key="6">
    <source>
        <dbReference type="SAM" id="Phobius"/>
    </source>
</evidence>
<feature type="transmembrane region" description="Helical" evidence="6">
    <location>
        <begin position="117"/>
        <end position="139"/>
    </location>
</feature>
<comment type="subcellular location">
    <subcellularLocation>
        <location evidence="1">Cell membrane</location>
        <topology evidence="1">Multi-pass membrane protein</topology>
    </subcellularLocation>
</comment>
<evidence type="ECO:0000313" key="7">
    <source>
        <dbReference type="EMBL" id="HGK24100.1"/>
    </source>
</evidence>
<dbReference type="Pfam" id="PF01810">
    <property type="entry name" value="LysE"/>
    <property type="match status" value="1"/>
</dbReference>
<evidence type="ECO:0000256" key="1">
    <source>
        <dbReference type="ARBA" id="ARBA00004651"/>
    </source>
</evidence>
<dbReference type="AlphaFoldDB" id="A0A7V3ZJN1"/>